<dbReference type="GO" id="GO:0140359">
    <property type="term" value="F:ABC-type transporter activity"/>
    <property type="evidence" value="ECO:0007669"/>
    <property type="project" value="InterPro"/>
</dbReference>
<feature type="domain" description="ABC transporter" evidence="5">
    <location>
        <begin position="270"/>
        <end position="487"/>
    </location>
</feature>
<dbReference type="InterPro" id="IPR027417">
    <property type="entry name" value="P-loop_NTPase"/>
</dbReference>
<dbReference type="InterPro" id="IPR003439">
    <property type="entry name" value="ABC_transporter-like_ATP-bd"/>
</dbReference>
<evidence type="ECO:0000256" key="2">
    <source>
        <dbReference type="ARBA" id="ARBA00022448"/>
    </source>
</evidence>
<protein>
    <submittedName>
        <fullName evidence="6">Teichoic acid transport system ATP-binding protein</fullName>
    </submittedName>
</protein>
<sequence length="487" mass="53594">MNQNVIEANNIGISFKEDGKRDDFKSILFRTLKGDWKKDPFWALSDISFSACEGEILGVIGSNGAGKTTLCRILGGLLKPDKGDIDINGDVSALLSLGAGFNDELSGRENVFLNGMMMGMTRKEVKKYFAEIHEFSGLGDFIDEPVKHYSKGMKARLGFSIAAMLEPETLVLDETLATGDMDFRKRSGAKIQELVDKARMVVIVTHDMDFVEQNCSRAIWIDGGVVRMDGDPKEVAEEYSSQVPEYKPVKKKARIDFVQTKLIESDKTIVDVKNLTVSFRSKGKIFKALDDVCFSVKQGEILGIIGSNGAGKTTLCRTLTGIYKPDNGSVTVNSEISALLQLGSGFNRQLTARDNIILNGLMLGRSRKEIKALQDEIIEFSGLEKHQYKTVKSFSSGMKSRLGFSIAQAVQPELFIIDEALSPGDAAFQKKASLTMQEMIKKAEAVIVVTHSMAFVEKVCTRAIWFENGKIVLDGIPSDVISPYSKS</sequence>
<dbReference type="InterPro" id="IPR003593">
    <property type="entry name" value="AAA+_ATPase"/>
</dbReference>
<dbReference type="InterPro" id="IPR017871">
    <property type="entry name" value="ABC_transporter-like_CS"/>
</dbReference>
<dbReference type="SMART" id="SM00382">
    <property type="entry name" value="AAA"/>
    <property type="match status" value="2"/>
</dbReference>
<dbReference type="PANTHER" id="PTHR46743">
    <property type="entry name" value="TEICHOIC ACIDS EXPORT ATP-BINDING PROTEIN TAGH"/>
    <property type="match status" value="1"/>
</dbReference>
<accession>A0A841RCN2</accession>
<organism evidence="6 7">
    <name type="scientific">Spirochaeta isovalerica</name>
    <dbReference type="NCBI Taxonomy" id="150"/>
    <lineage>
        <taxon>Bacteria</taxon>
        <taxon>Pseudomonadati</taxon>
        <taxon>Spirochaetota</taxon>
        <taxon>Spirochaetia</taxon>
        <taxon>Spirochaetales</taxon>
        <taxon>Spirochaetaceae</taxon>
        <taxon>Spirochaeta</taxon>
    </lineage>
</organism>
<feature type="domain" description="ABC transporter" evidence="5">
    <location>
        <begin position="22"/>
        <end position="248"/>
    </location>
</feature>
<dbReference type="RefSeq" id="WP_184747011.1">
    <property type="nucleotide sequence ID" value="NZ_JACHGJ010000004.1"/>
</dbReference>
<keyword evidence="3" id="KW-0547">Nucleotide-binding</keyword>
<keyword evidence="4 6" id="KW-0067">ATP-binding</keyword>
<dbReference type="SUPFAM" id="SSF52540">
    <property type="entry name" value="P-loop containing nucleoside triphosphate hydrolases"/>
    <property type="match status" value="2"/>
</dbReference>
<evidence type="ECO:0000256" key="1">
    <source>
        <dbReference type="ARBA" id="ARBA00005417"/>
    </source>
</evidence>
<dbReference type="CDD" id="cd03220">
    <property type="entry name" value="ABC_KpsT_Wzt"/>
    <property type="match status" value="2"/>
</dbReference>
<comment type="caution">
    <text evidence="6">The sequence shown here is derived from an EMBL/GenBank/DDBJ whole genome shotgun (WGS) entry which is preliminary data.</text>
</comment>
<keyword evidence="7" id="KW-1185">Reference proteome</keyword>
<gene>
    <name evidence="6" type="ORF">HNR50_002423</name>
</gene>
<keyword evidence="2" id="KW-0813">Transport</keyword>
<evidence type="ECO:0000256" key="4">
    <source>
        <dbReference type="ARBA" id="ARBA00022840"/>
    </source>
</evidence>
<dbReference type="InterPro" id="IPR050683">
    <property type="entry name" value="Bact_Polysacc_Export_ATP-bd"/>
</dbReference>
<dbReference type="GO" id="GO:0005524">
    <property type="term" value="F:ATP binding"/>
    <property type="evidence" value="ECO:0007669"/>
    <property type="project" value="UniProtKB-KW"/>
</dbReference>
<evidence type="ECO:0000313" key="7">
    <source>
        <dbReference type="Proteomes" id="UP000587760"/>
    </source>
</evidence>
<dbReference type="GO" id="GO:0016020">
    <property type="term" value="C:membrane"/>
    <property type="evidence" value="ECO:0007669"/>
    <property type="project" value="InterPro"/>
</dbReference>
<dbReference type="InterPro" id="IPR015860">
    <property type="entry name" value="ABC_transpr_TagH-like"/>
</dbReference>
<dbReference type="Pfam" id="PF00005">
    <property type="entry name" value="ABC_tran"/>
    <property type="match status" value="2"/>
</dbReference>
<dbReference type="GO" id="GO:0016887">
    <property type="term" value="F:ATP hydrolysis activity"/>
    <property type="evidence" value="ECO:0007669"/>
    <property type="project" value="InterPro"/>
</dbReference>
<evidence type="ECO:0000259" key="5">
    <source>
        <dbReference type="PROSITE" id="PS50893"/>
    </source>
</evidence>
<dbReference type="EMBL" id="JACHGJ010000004">
    <property type="protein sequence ID" value="MBB6480750.1"/>
    <property type="molecule type" value="Genomic_DNA"/>
</dbReference>
<comment type="similarity">
    <text evidence="1">Belongs to the ABC transporter superfamily.</text>
</comment>
<dbReference type="PROSITE" id="PS00211">
    <property type="entry name" value="ABC_TRANSPORTER_1"/>
    <property type="match status" value="1"/>
</dbReference>
<dbReference type="PANTHER" id="PTHR46743:SF2">
    <property type="entry name" value="TEICHOIC ACIDS EXPORT ATP-BINDING PROTEIN TAGH"/>
    <property type="match status" value="1"/>
</dbReference>
<evidence type="ECO:0000313" key="6">
    <source>
        <dbReference type="EMBL" id="MBB6480750.1"/>
    </source>
</evidence>
<evidence type="ECO:0000256" key="3">
    <source>
        <dbReference type="ARBA" id="ARBA00022741"/>
    </source>
</evidence>
<proteinExistence type="inferred from homology"/>
<dbReference type="AlphaFoldDB" id="A0A841RCN2"/>
<dbReference type="Gene3D" id="3.40.50.300">
    <property type="entry name" value="P-loop containing nucleotide triphosphate hydrolases"/>
    <property type="match status" value="2"/>
</dbReference>
<name>A0A841RCN2_9SPIO</name>
<dbReference type="PROSITE" id="PS50893">
    <property type="entry name" value="ABC_TRANSPORTER_2"/>
    <property type="match status" value="2"/>
</dbReference>
<dbReference type="Proteomes" id="UP000587760">
    <property type="component" value="Unassembled WGS sequence"/>
</dbReference>
<reference evidence="6 7" key="1">
    <citation type="submission" date="2020-08" db="EMBL/GenBank/DDBJ databases">
        <title>Genomic Encyclopedia of Type Strains, Phase IV (KMG-IV): sequencing the most valuable type-strain genomes for metagenomic binning, comparative biology and taxonomic classification.</title>
        <authorList>
            <person name="Goeker M."/>
        </authorList>
    </citation>
    <scope>NUCLEOTIDE SEQUENCE [LARGE SCALE GENOMIC DNA]</scope>
    <source>
        <strain evidence="6 7">DSM 2461</strain>
    </source>
</reference>